<dbReference type="AlphaFoldDB" id="A0A7H9B3D3"/>
<evidence type="ECO:0000256" key="4">
    <source>
        <dbReference type="ARBA" id="ARBA00022840"/>
    </source>
</evidence>
<dbReference type="RefSeq" id="XP_037144902.1">
    <property type="nucleotide sequence ID" value="XM_037289007.1"/>
</dbReference>
<gene>
    <name evidence="9" type="ORF">HG535_0E02590</name>
</gene>
<dbReference type="InterPro" id="IPR050113">
    <property type="entry name" value="Ub_conjugating_enzyme"/>
</dbReference>
<dbReference type="SUPFAM" id="SSF54495">
    <property type="entry name" value="UBC-like"/>
    <property type="match status" value="1"/>
</dbReference>
<evidence type="ECO:0000256" key="5">
    <source>
        <dbReference type="ARBA" id="ARBA00043952"/>
    </source>
</evidence>
<dbReference type="PROSITE" id="PS50127">
    <property type="entry name" value="UBC_2"/>
    <property type="match status" value="1"/>
</dbReference>
<keyword evidence="4 7" id="KW-0067">ATP-binding</keyword>
<keyword evidence="3 7" id="KW-0833">Ubl conjugation pathway</keyword>
<dbReference type="CDD" id="cd23791">
    <property type="entry name" value="UBCc_UBE2C"/>
    <property type="match status" value="1"/>
</dbReference>
<comment type="similarity">
    <text evidence="7">Belongs to the ubiquitin-conjugating enzyme family.</text>
</comment>
<evidence type="ECO:0000313" key="9">
    <source>
        <dbReference type="EMBL" id="QLG73175.1"/>
    </source>
</evidence>
<dbReference type="GeneID" id="59236917"/>
<dbReference type="Proteomes" id="UP000509704">
    <property type="component" value="Chromosome 5"/>
</dbReference>
<organism evidence="9 10">
    <name type="scientific">Zygotorulaspora mrakii</name>
    <name type="common">Zygosaccharomyces mrakii</name>
    <dbReference type="NCBI Taxonomy" id="42260"/>
    <lineage>
        <taxon>Eukaryota</taxon>
        <taxon>Fungi</taxon>
        <taxon>Dikarya</taxon>
        <taxon>Ascomycota</taxon>
        <taxon>Saccharomycotina</taxon>
        <taxon>Saccharomycetes</taxon>
        <taxon>Saccharomycetales</taxon>
        <taxon>Saccharomycetaceae</taxon>
        <taxon>Zygotorulaspora</taxon>
    </lineage>
</organism>
<dbReference type="PANTHER" id="PTHR24067">
    <property type="entry name" value="UBIQUITIN-CONJUGATING ENZYME E2"/>
    <property type="match status" value="1"/>
</dbReference>
<evidence type="ECO:0000256" key="2">
    <source>
        <dbReference type="ARBA" id="ARBA00022741"/>
    </source>
</evidence>
<name>A0A7H9B3D3_ZYGMR</name>
<keyword evidence="10" id="KW-1185">Reference proteome</keyword>
<feature type="active site" description="Glycyl thioester intermediate" evidence="6">
    <location>
        <position position="101"/>
    </location>
</feature>
<dbReference type="GO" id="GO:0005524">
    <property type="term" value="F:ATP binding"/>
    <property type="evidence" value="ECO:0007669"/>
    <property type="project" value="UniProtKB-UniRule"/>
</dbReference>
<dbReference type="Gene3D" id="3.10.110.10">
    <property type="entry name" value="Ubiquitin Conjugating Enzyme"/>
    <property type="match status" value="1"/>
</dbReference>
<dbReference type="KEGG" id="zmk:HG535_0E02590"/>
<keyword evidence="1" id="KW-0808">Transferase</keyword>
<dbReference type="Pfam" id="PF00179">
    <property type="entry name" value="UQ_con"/>
    <property type="match status" value="1"/>
</dbReference>
<evidence type="ECO:0000259" key="8">
    <source>
        <dbReference type="PROSITE" id="PS50127"/>
    </source>
</evidence>
<dbReference type="InterPro" id="IPR023313">
    <property type="entry name" value="UBQ-conjugating_AS"/>
</dbReference>
<proteinExistence type="inferred from homology"/>
<dbReference type="InterPro" id="IPR000608">
    <property type="entry name" value="UBC"/>
</dbReference>
<evidence type="ECO:0000256" key="3">
    <source>
        <dbReference type="ARBA" id="ARBA00022786"/>
    </source>
</evidence>
<evidence type="ECO:0000313" key="10">
    <source>
        <dbReference type="Proteomes" id="UP000509704"/>
    </source>
</evidence>
<dbReference type="SMART" id="SM00212">
    <property type="entry name" value="UBCc"/>
    <property type="match status" value="1"/>
</dbReference>
<protein>
    <recommendedName>
        <fullName evidence="8">UBC core domain-containing protein</fullName>
    </recommendedName>
</protein>
<evidence type="ECO:0000256" key="7">
    <source>
        <dbReference type="RuleBase" id="RU362109"/>
    </source>
</evidence>
<sequence>MSNKITAILHVSENASVVKRLQNELVQLIVSPTPGLSAFPVNEADLTLWHGIIAGPEGTPYEGLRFKVSLNFPCSYPLAPPKVLFLSPMWHPNVDMRGNICLDILKDQWSPVYNVQTILLSLQALLEEPNNNSPLNAMAAELWDSDMIEYKKKLASRYEAIED</sequence>
<evidence type="ECO:0000256" key="1">
    <source>
        <dbReference type="ARBA" id="ARBA00022679"/>
    </source>
</evidence>
<dbReference type="PROSITE" id="PS00183">
    <property type="entry name" value="UBC_1"/>
    <property type="match status" value="1"/>
</dbReference>
<feature type="domain" description="UBC core" evidence="8">
    <location>
        <begin position="16"/>
        <end position="163"/>
    </location>
</feature>
<reference evidence="9 10" key="1">
    <citation type="submission" date="2020-07" db="EMBL/GenBank/DDBJ databases">
        <title>The yeast mating-type switching endonuclease HO is a domesticated member of an unorthodox homing genetic element family.</title>
        <authorList>
            <person name="Coughlan A.Y."/>
            <person name="Lombardi L."/>
            <person name="Braun-Galleani S."/>
            <person name="Martos A.R."/>
            <person name="Galeote V."/>
            <person name="Bigey F."/>
            <person name="Dequin S."/>
            <person name="Byrne K.P."/>
            <person name="Wolfe K.H."/>
        </authorList>
    </citation>
    <scope>NUCLEOTIDE SEQUENCE [LARGE SCALE GENOMIC DNA]</scope>
    <source>
        <strain evidence="9 10">NRRL Y-6702</strain>
    </source>
</reference>
<dbReference type="GO" id="GO:0016740">
    <property type="term" value="F:transferase activity"/>
    <property type="evidence" value="ECO:0007669"/>
    <property type="project" value="UniProtKB-KW"/>
</dbReference>
<comment type="pathway">
    <text evidence="5">Protein modification.</text>
</comment>
<accession>A0A7H9B3D3</accession>
<dbReference type="EMBL" id="CP058608">
    <property type="protein sequence ID" value="QLG73175.1"/>
    <property type="molecule type" value="Genomic_DNA"/>
</dbReference>
<dbReference type="OrthoDB" id="10253686at2759"/>
<keyword evidence="2 7" id="KW-0547">Nucleotide-binding</keyword>
<dbReference type="InterPro" id="IPR016135">
    <property type="entry name" value="UBQ-conjugating_enzyme/RWD"/>
</dbReference>
<evidence type="ECO:0000256" key="6">
    <source>
        <dbReference type="PROSITE-ProRule" id="PRU10133"/>
    </source>
</evidence>